<reference evidence="2" key="1">
    <citation type="submission" date="2023-06" db="EMBL/GenBank/DDBJ databases">
        <title>Genome-scale phylogeny and comparative genomics of the fungal order Sordariales.</title>
        <authorList>
            <consortium name="Lawrence Berkeley National Laboratory"/>
            <person name="Hensen N."/>
            <person name="Bonometti L."/>
            <person name="Westerberg I."/>
            <person name="Brannstrom I.O."/>
            <person name="Guillou S."/>
            <person name="Cros-Aarteil S."/>
            <person name="Calhoun S."/>
            <person name="Haridas S."/>
            <person name="Kuo A."/>
            <person name="Mondo S."/>
            <person name="Pangilinan J."/>
            <person name="Riley R."/>
            <person name="LaButti K."/>
            <person name="Andreopoulos B."/>
            <person name="Lipzen A."/>
            <person name="Chen C."/>
            <person name="Yanf M."/>
            <person name="Daum C."/>
            <person name="Ng V."/>
            <person name="Clum A."/>
            <person name="Steindorff A."/>
            <person name="Ohm R."/>
            <person name="Martin F."/>
            <person name="Silar P."/>
            <person name="Natvig D."/>
            <person name="Lalanne C."/>
            <person name="Gautier V."/>
            <person name="Ament-velasquez S.L."/>
            <person name="Kruys A."/>
            <person name="Hutchinson M.I."/>
            <person name="Powell A.J."/>
            <person name="Barry K."/>
            <person name="Miller A.N."/>
            <person name="Grigoriev I.V."/>
            <person name="Debuchy R."/>
            <person name="Gladieux P."/>
            <person name="Thoren M.H."/>
            <person name="Johannesson H."/>
        </authorList>
    </citation>
    <scope>NUCLEOTIDE SEQUENCE</scope>
    <source>
        <strain evidence="2">SMH3391-2</strain>
    </source>
</reference>
<proteinExistence type="predicted"/>
<dbReference type="AlphaFoldDB" id="A0AA39WBI9"/>
<evidence type="ECO:0000313" key="2">
    <source>
        <dbReference type="EMBL" id="KAK0609985.1"/>
    </source>
</evidence>
<gene>
    <name evidence="2" type="ORF">B0T17DRAFT_124334</name>
</gene>
<organism evidence="2 3">
    <name type="scientific">Bombardia bombarda</name>
    <dbReference type="NCBI Taxonomy" id="252184"/>
    <lineage>
        <taxon>Eukaryota</taxon>
        <taxon>Fungi</taxon>
        <taxon>Dikarya</taxon>
        <taxon>Ascomycota</taxon>
        <taxon>Pezizomycotina</taxon>
        <taxon>Sordariomycetes</taxon>
        <taxon>Sordariomycetidae</taxon>
        <taxon>Sordariales</taxon>
        <taxon>Lasiosphaeriaceae</taxon>
        <taxon>Bombardia</taxon>
    </lineage>
</organism>
<keyword evidence="3" id="KW-1185">Reference proteome</keyword>
<feature type="region of interest" description="Disordered" evidence="1">
    <location>
        <begin position="123"/>
        <end position="142"/>
    </location>
</feature>
<evidence type="ECO:0000313" key="3">
    <source>
        <dbReference type="Proteomes" id="UP001174934"/>
    </source>
</evidence>
<name>A0AA39WBI9_9PEZI</name>
<comment type="caution">
    <text evidence="2">The sequence shown here is derived from an EMBL/GenBank/DDBJ whole genome shotgun (WGS) entry which is preliminary data.</text>
</comment>
<dbReference type="EMBL" id="JAULSR010000011">
    <property type="protein sequence ID" value="KAK0609985.1"/>
    <property type="molecule type" value="Genomic_DNA"/>
</dbReference>
<evidence type="ECO:0000256" key="1">
    <source>
        <dbReference type="SAM" id="MobiDB-lite"/>
    </source>
</evidence>
<dbReference type="Proteomes" id="UP001174934">
    <property type="component" value="Unassembled WGS sequence"/>
</dbReference>
<sequence length="258" mass="28799">MPAASGLYIHTGVRRASKISCSAPLSADVFICPFPLVLLGSLSSPRECQQSFPKVDTPEVEQIHCNVELPHPITKCIIWRVTLESPDLPFRASLIVGTFYDAEGRKLWETEIVIGQLNPPTLSPETGLVQPHSPSPSHLPREGRLSYLEENNPDSHESDCPAEVNYAINSLGGHYANEYYHDYPQSNLPPIWRPHTPGNGLNYPPSSQRGYYADPYPTSGWTCPVTPAQQPNASGSWAHRWTRERGWHYVFVPDDTDN</sequence>
<accession>A0AA39WBI9</accession>
<protein>
    <submittedName>
        <fullName evidence="2">Uncharacterized protein</fullName>
    </submittedName>
</protein>